<dbReference type="GO" id="GO:0016787">
    <property type="term" value="F:hydrolase activity"/>
    <property type="evidence" value="ECO:0007669"/>
    <property type="project" value="UniProtKB-KW"/>
</dbReference>
<proteinExistence type="predicted"/>
<dbReference type="Proteomes" id="UP001144110">
    <property type="component" value="Unassembled WGS sequence"/>
</dbReference>
<dbReference type="Pfam" id="PF00144">
    <property type="entry name" value="Beta-lactamase"/>
    <property type="match status" value="2"/>
</dbReference>
<evidence type="ECO:0000259" key="2">
    <source>
        <dbReference type="Pfam" id="PF00144"/>
    </source>
</evidence>
<dbReference type="SUPFAM" id="SSF56601">
    <property type="entry name" value="beta-lactamase/transpeptidase-like"/>
    <property type="match status" value="1"/>
</dbReference>
<dbReference type="AlphaFoldDB" id="A0AAE3P388"/>
<protein>
    <submittedName>
        <fullName evidence="3">CubicO group peptidase</fullName>
    </submittedName>
</protein>
<sequence>MASCKMISSLSQLLKRAVENGVFPGAVAGIFYNNNKYIIQAGYKALCPFPEPLEETDIFDLASLTKPLALTFTFMYLLSKESKVDLYTSIGNYLDLRKDLAEIPVYRFFNHTAGLKAWYPFYKELKKEKGTDKLGLLIKKIEELSLEYFPGEKCLYSDLNYFILTYLLEKVYQKDMETLFEDTKGAFTFSRKAYLGFNPLEKRIDQEKIVPTSVCPCSKKILRGVVEDENTRALGGVSGVAGLFGNIYGVLEILEFLLKAYKENTDIISQEIVKEFLDFREGNFDFSLGFMLQSLNGYSATAGVFSDKTVGHLGFTGCSFFVDLERELIVVLLTNRVHPDRNNSKIRDFRPVFHKAVLESLESIR</sequence>
<name>A0AAE3P388_9BACT</name>
<keyword evidence="1" id="KW-0378">Hydrolase</keyword>
<evidence type="ECO:0000313" key="3">
    <source>
        <dbReference type="EMBL" id="MDF2953095.1"/>
    </source>
</evidence>
<dbReference type="InterPro" id="IPR001466">
    <property type="entry name" value="Beta-lactam-related"/>
</dbReference>
<feature type="domain" description="Beta-lactamase-related" evidence="2">
    <location>
        <begin position="267"/>
        <end position="343"/>
    </location>
</feature>
<dbReference type="InterPro" id="IPR012338">
    <property type="entry name" value="Beta-lactam/transpept-like"/>
</dbReference>
<dbReference type="PANTHER" id="PTHR43283">
    <property type="entry name" value="BETA-LACTAMASE-RELATED"/>
    <property type="match status" value="1"/>
</dbReference>
<evidence type="ECO:0000313" key="4">
    <source>
        <dbReference type="Proteomes" id="UP001144110"/>
    </source>
</evidence>
<gene>
    <name evidence="3" type="ORF">OD816_000340</name>
</gene>
<feature type="domain" description="Beta-lactamase-related" evidence="2">
    <location>
        <begin position="11"/>
        <end position="182"/>
    </location>
</feature>
<dbReference type="EMBL" id="JAPHEG010000001">
    <property type="protein sequence ID" value="MDF2953095.1"/>
    <property type="molecule type" value="Genomic_DNA"/>
</dbReference>
<accession>A0AAE3P388</accession>
<reference evidence="3" key="1">
    <citation type="submission" date="2022-11" db="EMBL/GenBank/DDBJ databases">
        <title>Candidatus Alkanophaga archaea from heated hydrothermal vent sediment oxidize petroleum alkanes.</title>
        <authorList>
            <person name="Zehnle H."/>
            <person name="Laso-Perez R."/>
            <person name="Lipp J."/>
            <person name="Teske A."/>
            <person name="Wegener G."/>
        </authorList>
    </citation>
    <scope>NUCLEOTIDE SEQUENCE</scope>
    <source>
        <strain evidence="3">MCA70</strain>
    </source>
</reference>
<dbReference type="PANTHER" id="PTHR43283:SF11">
    <property type="entry name" value="BETA-LACTAMASE-RELATED DOMAIN-CONTAINING PROTEIN"/>
    <property type="match status" value="1"/>
</dbReference>
<comment type="caution">
    <text evidence="3">The sequence shown here is derived from an EMBL/GenBank/DDBJ whole genome shotgun (WGS) entry which is preliminary data.</text>
</comment>
<dbReference type="InterPro" id="IPR050789">
    <property type="entry name" value="Diverse_Enzym_Activities"/>
</dbReference>
<evidence type="ECO:0000256" key="1">
    <source>
        <dbReference type="ARBA" id="ARBA00022801"/>
    </source>
</evidence>
<dbReference type="Gene3D" id="3.40.710.10">
    <property type="entry name" value="DD-peptidase/beta-lactamase superfamily"/>
    <property type="match status" value="1"/>
</dbReference>
<organism evidence="3 4">
    <name type="scientific">Candidatus Thermodesulfobacterium syntrophicum</name>
    <dbReference type="NCBI Taxonomy" id="3060442"/>
    <lineage>
        <taxon>Bacteria</taxon>
        <taxon>Pseudomonadati</taxon>
        <taxon>Thermodesulfobacteriota</taxon>
        <taxon>Thermodesulfobacteria</taxon>
        <taxon>Thermodesulfobacteriales</taxon>
        <taxon>Thermodesulfobacteriaceae</taxon>
        <taxon>Thermodesulfobacterium</taxon>
    </lineage>
</organism>